<feature type="transmembrane region" description="Helical" evidence="1">
    <location>
        <begin position="181"/>
        <end position="202"/>
    </location>
</feature>
<evidence type="ECO:0000256" key="1">
    <source>
        <dbReference type="SAM" id="Phobius"/>
    </source>
</evidence>
<dbReference type="PANTHER" id="PTHR14969:SF13">
    <property type="entry name" value="AT30094P"/>
    <property type="match status" value="1"/>
</dbReference>
<feature type="transmembrane region" description="Helical" evidence="1">
    <location>
        <begin position="84"/>
        <end position="104"/>
    </location>
</feature>
<feature type="transmembrane region" description="Helical" evidence="1">
    <location>
        <begin position="7"/>
        <end position="28"/>
    </location>
</feature>
<keyword evidence="1" id="KW-1133">Transmembrane helix</keyword>
<keyword evidence="1" id="KW-0812">Transmembrane</keyword>
<sequence length="211" mass="23045">MKINKHTYALVFIVVFAAFAGILTWKVIDQQTLLIDEWMKGRLQLLQGKESIAFFTILTEMGSEPGIIGTLVGASIWLATKRRYISIAVFVIAVVVAQLLNKVLKNIIARERPSLNEAIDAVSYSFPSGHAMVGLVTYGFLAALLIRAGMKKSVVITGAALLILLVGLSRIVLSVHYPSDILGGYCLGGMLLIVFLYADAYANSRQKKRGK</sequence>
<proteinExistence type="predicted"/>
<accession>A0ABT6H4A0</accession>
<dbReference type="InterPro" id="IPR000326">
    <property type="entry name" value="PAP2/HPO"/>
</dbReference>
<name>A0ABT6H4A0_9BACI</name>
<evidence type="ECO:0000259" key="2">
    <source>
        <dbReference type="SMART" id="SM00014"/>
    </source>
</evidence>
<keyword evidence="1" id="KW-0472">Membrane</keyword>
<dbReference type="RefSeq" id="WP_124562813.1">
    <property type="nucleotide sequence ID" value="NZ_JARRRY010000009.1"/>
</dbReference>
<feature type="transmembrane region" description="Helical" evidence="1">
    <location>
        <begin position="124"/>
        <end position="146"/>
    </location>
</feature>
<protein>
    <submittedName>
        <fullName evidence="3">Phosphatase PAP2 family protein</fullName>
    </submittedName>
</protein>
<dbReference type="Pfam" id="PF01569">
    <property type="entry name" value="PAP2"/>
    <property type="match status" value="1"/>
</dbReference>
<evidence type="ECO:0000313" key="3">
    <source>
        <dbReference type="EMBL" id="MDG5753802.1"/>
    </source>
</evidence>
<feature type="transmembrane region" description="Helical" evidence="1">
    <location>
        <begin position="153"/>
        <end position="175"/>
    </location>
</feature>
<dbReference type="CDD" id="cd03392">
    <property type="entry name" value="PAP2_like_2"/>
    <property type="match status" value="1"/>
</dbReference>
<comment type="caution">
    <text evidence="3">The sequence shown here is derived from an EMBL/GenBank/DDBJ whole genome shotgun (WGS) entry which is preliminary data.</text>
</comment>
<keyword evidence="4" id="KW-1185">Reference proteome</keyword>
<reference evidence="3 4" key="1">
    <citation type="submission" date="2023-04" db="EMBL/GenBank/DDBJ databases">
        <title>Ectobacillus antri isolated from activated sludge.</title>
        <authorList>
            <person name="Yan P."/>
            <person name="Liu X."/>
        </authorList>
    </citation>
    <scope>NUCLEOTIDE SEQUENCE [LARGE SCALE GENOMIC DNA]</scope>
    <source>
        <strain evidence="3 4">C18H</strain>
    </source>
</reference>
<organism evidence="3 4">
    <name type="scientific">Ectobacillus antri</name>
    <dbReference type="NCBI Taxonomy" id="2486280"/>
    <lineage>
        <taxon>Bacteria</taxon>
        <taxon>Bacillati</taxon>
        <taxon>Bacillota</taxon>
        <taxon>Bacilli</taxon>
        <taxon>Bacillales</taxon>
        <taxon>Bacillaceae</taxon>
        <taxon>Ectobacillus</taxon>
    </lineage>
</organism>
<dbReference type="EMBL" id="JARULN010000004">
    <property type="protein sequence ID" value="MDG5753802.1"/>
    <property type="molecule type" value="Genomic_DNA"/>
</dbReference>
<gene>
    <name evidence="3" type="ORF">P6P90_07425</name>
</gene>
<dbReference type="Gene3D" id="1.20.144.10">
    <property type="entry name" value="Phosphatidic acid phosphatase type 2/haloperoxidase"/>
    <property type="match status" value="2"/>
</dbReference>
<evidence type="ECO:0000313" key="4">
    <source>
        <dbReference type="Proteomes" id="UP001218246"/>
    </source>
</evidence>
<feature type="transmembrane region" description="Helical" evidence="1">
    <location>
        <begin position="52"/>
        <end position="77"/>
    </location>
</feature>
<dbReference type="PANTHER" id="PTHR14969">
    <property type="entry name" value="SPHINGOSINE-1-PHOSPHATE PHOSPHOHYDROLASE"/>
    <property type="match status" value="1"/>
</dbReference>
<dbReference type="Proteomes" id="UP001218246">
    <property type="component" value="Unassembled WGS sequence"/>
</dbReference>
<dbReference type="SMART" id="SM00014">
    <property type="entry name" value="acidPPc"/>
    <property type="match status" value="1"/>
</dbReference>
<dbReference type="SUPFAM" id="SSF48317">
    <property type="entry name" value="Acid phosphatase/Vanadium-dependent haloperoxidase"/>
    <property type="match status" value="1"/>
</dbReference>
<dbReference type="InterPro" id="IPR036938">
    <property type="entry name" value="PAP2/HPO_sf"/>
</dbReference>
<feature type="domain" description="Phosphatidic acid phosphatase type 2/haloperoxidase" evidence="2">
    <location>
        <begin position="85"/>
        <end position="196"/>
    </location>
</feature>